<dbReference type="EMBL" id="CM047586">
    <property type="protein sequence ID" value="KAI9909095.1"/>
    <property type="molecule type" value="Genomic_DNA"/>
</dbReference>
<gene>
    <name evidence="1" type="ORF">PsorP6_015196</name>
</gene>
<keyword evidence="2" id="KW-1185">Reference proteome</keyword>
<reference evidence="1 2" key="1">
    <citation type="journal article" date="2022" name="bioRxiv">
        <title>The genome of the oomycete Peronosclerospora sorghi, a cosmopolitan pathogen of maize and sorghum, is inflated with dispersed pseudogenes.</title>
        <authorList>
            <person name="Fletcher K."/>
            <person name="Martin F."/>
            <person name="Isakeit T."/>
            <person name="Cavanaugh K."/>
            <person name="Magill C."/>
            <person name="Michelmore R."/>
        </authorList>
    </citation>
    <scope>NUCLEOTIDE SEQUENCE [LARGE SCALE GENOMIC DNA]</scope>
    <source>
        <strain evidence="1">P6</strain>
    </source>
</reference>
<organism evidence="1 2">
    <name type="scientific">Peronosclerospora sorghi</name>
    <dbReference type="NCBI Taxonomy" id="230839"/>
    <lineage>
        <taxon>Eukaryota</taxon>
        <taxon>Sar</taxon>
        <taxon>Stramenopiles</taxon>
        <taxon>Oomycota</taxon>
        <taxon>Peronosporomycetes</taxon>
        <taxon>Peronosporales</taxon>
        <taxon>Peronosporaceae</taxon>
        <taxon>Peronosclerospora</taxon>
    </lineage>
</organism>
<evidence type="ECO:0000313" key="2">
    <source>
        <dbReference type="Proteomes" id="UP001163321"/>
    </source>
</evidence>
<proteinExistence type="predicted"/>
<name>A0ACC0VT11_9STRA</name>
<accession>A0ACC0VT11</accession>
<sequence>MSSRLYVYPLDDLGVEDKNRTAKYNSKGNVKDKVIKWHYSKDWTEIPVRPPGKSSEAMTLNATAMATLLRGALL</sequence>
<comment type="caution">
    <text evidence="1">The sequence shown here is derived from an EMBL/GenBank/DDBJ whole genome shotgun (WGS) entry which is preliminary data.</text>
</comment>
<evidence type="ECO:0000313" key="1">
    <source>
        <dbReference type="EMBL" id="KAI9909095.1"/>
    </source>
</evidence>
<protein>
    <submittedName>
        <fullName evidence="1">Uncharacterized protein</fullName>
    </submittedName>
</protein>
<dbReference type="Proteomes" id="UP001163321">
    <property type="component" value="Chromosome 7"/>
</dbReference>